<reference evidence="2" key="1">
    <citation type="submission" date="2018-11" db="EMBL/GenBank/DDBJ databases">
        <authorList>
            <consortium name="Genoscope - CEA"/>
            <person name="William W."/>
        </authorList>
    </citation>
    <scope>NUCLEOTIDE SEQUENCE</scope>
</reference>
<dbReference type="InterPro" id="IPR004158">
    <property type="entry name" value="DUF247_pln"/>
</dbReference>
<protein>
    <submittedName>
        <fullName evidence="1">Uncharacterized protein</fullName>
    </submittedName>
</protein>
<dbReference type="Pfam" id="PF03140">
    <property type="entry name" value="DUF247"/>
    <property type="match status" value="1"/>
</dbReference>
<organism evidence="2">
    <name type="scientific">Brassica campestris</name>
    <name type="common">Field mustard</name>
    <dbReference type="NCBI Taxonomy" id="3711"/>
    <lineage>
        <taxon>Eukaryota</taxon>
        <taxon>Viridiplantae</taxon>
        <taxon>Streptophyta</taxon>
        <taxon>Embryophyta</taxon>
        <taxon>Tracheophyta</taxon>
        <taxon>Spermatophyta</taxon>
        <taxon>Magnoliopsida</taxon>
        <taxon>eudicotyledons</taxon>
        <taxon>Gunneridae</taxon>
        <taxon>Pentapetalae</taxon>
        <taxon>rosids</taxon>
        <taxon>malvids</taxon>
        <taxon>Brassicales</taxon>
        <taxon>Brassicaceae</taxon>
        <taxon>Brassiceae</taxon>
        <taxon>Brassica</taxon>
    </lineage>
</organism>
<gene>
    <name evidence="2" type="ORF">BRAA09T39018Z</name>
    <name evidence="1" type="ORF">BRAPAZ1V2_A09P46050.2</name>
</gene>
<name>A0A3P5Y1X0_BRACM</name>
<sequence length="253" mass="28595">MDPQTQQNAAENSHDPIPTSVVVDIHSLTSEDTDLKLLRETAGSESCCIVRIPHSLARINPIAYEPKIVSIGPYHHGKEHLKMAQQHKRRFLKFLVAKMQEKGTNPQELINAVSTLEGDIRGSYSEDLGLESEELVEMMVLDGCFILTLFLVVSGKVVCTNLDDPIFRMPWILPSIRADLLLLENQVPHVLLQALFETSNLVTSSCLNELAFEFLDYSLQKPETFWAKHYSLEAKHLLDLIRKTFVPVTCQRS</sequence>
<dbReference type="Gramene" id="A09p46050.2_BraZ1">
    <property type="protein sequence ID" value="A09p46050.2_BraZ1.CDS.1"/>
    <property type="gene ID" value="A09g46050.2_BraZ1"/>
</dbReference>
<dbReference type="PANTHER" id="PTHR31170:SF25">
    <property type="entry name" value="BNAA09G04570D PROTEIN"/>
    <property type="match status" value="1"/>
</dbReference>
<dbReference type="AlphaFoldDB" id="A0A3P5Y1X0"/>
<dbReference type="PANTHER" id="PTHR31170">
    <property type="entry name" value="BNAC04G53230D PROTEIN"/>
    <property type="match status" value="1"/>
</dbReference>
<dbReference type="EMBL" id="LS974625">
    <property type="protein sequence ID" value="CAG7864138.1"/>
    <property type="molecule type" value="Genomic_DNA"/>
</dbReference>
<proteinExistence type="predicted"/>
<accession>A0A3P5Y1X0</accession>
<dbReference type="EMBL" id="LR031568">
    <property type="protein sequence ID" value="VDC61407.1"/>
    <property type="molecule type" value="Genomic_DNA"/>
</dbReference>
<evidence type="ECO:0000313" key="1">
    <source>
        <dbReference type="EMBL" id="CAG7864138.1"/>
    </source>
</evidence>
<dbReference type="Proteomes" id="UP000694005">
    <property type="component" value="Chromosome A09"/>
</dbReference>
<evidence type="ECO:0000313" key="2">
    <source>
        <dbReference type="EMBL" id="VDC61407.1"/>
    </source>
</evidence>